<dbReference type="PANTHER" id="PTHR31394">
    <property type="entry name" value="TRANSMEMBRANE PROTEIN 199"/>
    <property type="match status" value="1"/>
</dbReference>
<dbReference type="Proteomes" id="UP001305779">
    <property type="component" value="Unassembled WGS sequence"/>
</dbReference>
<dbReference type="PANTHER" id="PTHR31394:SF1">
    <property type="entry name" value="TRANSMEMBRANE PROTEIN 199"/>
    <property type="match status" value="1"/>
</dbReference>
<evidence type="ECO:0000256" key="3">
    <source>
        <dbReference type="ARBA" id="ARBA00022824"/>
    </source>
</evidence>
<name>A0ABR0EAG3_ZASCE</name>
<proteinExistence type="predicted"/>
<gene>
    <name evidence="8" type="ORF">PRZ48_011095</name>
</gene>
<protein>
    <recommendedName>
        <fullName evidence="10">Endoplasmic reticulum-based factor for assembly of V-ATPase-domain-containing protein</fullName>
    </recommendedName>
</protein>
<evidence type="ECO:0008006" key="10">
    <source>
        <dbReference type="Google" id="ProtNLM"/>
    </source>
</evidence>
<evidence type="ECO:0000256" key="7">
    <source>
        <dbReference type="SAM" id="Phobius"/>
    </source>
</evidence>
<keyword evidence="2 7" id="KW-0812">Transmembrane</keyword>
<dbReference type="InterPro" id="IPR021013">
    <property type="entry name" value="ATPase_Vma12"/>
</dbReference>
<dbReference type="EMBL" id="JAXOVC010000008">
    <property type="protein sequence ID" value="KAK4498437.1"/>
    <property type="molecule type" value="Genomic_DNA"/>
</dbReference>
<organism evidence="8 9">
    <name type="scientific">Zasmidium cellare</name>
    <name type="common">Wine cellar mold</name>
    <name type="synonym">Racodium cellare</name>
    <dbReference type="NCBI Taxonomy" id="395010"/>
    <lineage>
        <taxon>Eukaryota</taxon>
        <taxon>Fungi</taxon>
        <taxon>Dikarya</taxon>
        <taxon>Ascomycota</taxon>
        <taxon>Pezizomycotina</taxon>
        <taxon>Dothideomycetes</taxon>
        <taxon>Dothideomycetidae</taxon>
        <taxon>Mycosphaerellales</taxon>
        <taxon>Mycosphaerellaceae</taxon>
        <taxon>Zasmidium</taxon>
    </lineage>
</organism>
<evidence type="ECO:0000313" key="8">
    <source>
        <dbReference type="EMBL" id="KAK4498437.1"/>
    </source>
</evidence>
<sequence>MVQLTITAAGKAAIDEYCRLKTGDGDGEESTRLGKLSKTEPGSPIDHHELVDISKCLVEKHRGSSEAAKEWRLETLLKGAVVYQPPPPPKPEKSPEYKALMQRLREQEEQRQYERMTNPPSQPETFTQRFPNAPKPFGAGLDLGYNAADEVDDVTFADVNRQMVLIINVLISIICTSVAVWMAARRWSVPERLGLSFSSSTVVAVAEVAIYMGYIRRIKDAKTKEKKSTERKEIVDTWVIDAKSPSPQAKAISSSADSSDTMRFRKGKHR</sequence>
<evidence type="ECO:0000313" key="9">
    <source>
        <dbReference type="Proteomes" id="UP001305779"/>
    </source>
</evidence>
<keyword evidence="4 7" id="KW-1133">Transmembrane helix</keyword>
<evidence type="ECO:0000256" key="6">
    <source>
        <dbReference type="SAM" id="MobiDB-lite"/>
    </source>
</evidence>
<comment type="caution">
    <text evidence="8">The sequence shown here is derived from an EMBL/GenBank/DDBJ whole genome shotgun (WGS) entry which is preliminary data.</text>
</comment>
<feature type="compositionally biased region" description="Basic and acidic residues" evidence="6">
    <location>
        <begin position="21"/>
        <end position="32"/>
    </location>
</feature>
<evidence type="ECO:0000256" key="5">
    <source>
        <dbReference type="ARBA" id="ARBA00023136"/>
    </source>
</evidence>
<accession>A0ABR0EAG3</accession>
<evidence type="ECO:0000256" key="1">
    <source>
        <dbReference type="ARBA" id="ARBA00004477"/>
    </source>
</evidence>
<feature type="transmembrane region" description="Helical" evidence="7">
    <location>
        <begin position="163"/>
        <end position="183"/>
    </location>
</feature>
<feature type="region of interest" description="Disordered" evidence="6">
    <location>
        <begin position="21"/>
        <end position="46"/>
    </location>
</feature>
<keyword evidence="5 7" id="KW-0472">Membrane</keyword>
<evidence type="ECO:0000256" key="2">
    <source>
        <dbReference type="ARBA" id="ARBA00022692"/>
    </source>
</evidence>
<feature type="region of interest" description="Disordered" evidence="6">
    <location>
        <begin position="245"/>
        <end position="270"/>
    </location>
</feature>
<feature type="transmembrane region" description="Helical" evidence="7">
    <location>
        <begin position="195"/>
        <end position="214"/>
    </location>
</feature>
<evidence type="ECO:0000256" key="4">
    <source>
        <dbReference type="ARBA" id="ARBA00022989"/>
    </source>
</evidence>
<keyword evidence="3" id="KW-0256">Endoplasmic reticulum</keyword>
<comment type="subcellular location">
    <subcellularLocation>
        <location evidence="1">Endoplasmic reticulum membrane</location>
        <topology evidence="1">Multi-pass membrane protein</topology>
    </subcellularLocation>
</comment>
<keyword evidence="9" id="KW-1185">Reference proteome</keyword>
<dbReference type="Pfam" id="PF11712">
    <property type="entry name" value="Vma12"/>
    <property type="match status" value="1"/>
</dbReference>
<reference evidence="8 9" key="1">
    <citation type="journal article" date="2023" name="G3 (Bethesda)">
        <title>A chromosome-level genome assembly of Zasmidium syzygii isolated from banana leaves.</title>
        <authorList>
            <person name="van Westerhoven A.C."/>
            <person name="Mehrabi R."/>
            <person name="Talebi R."/>
            <person name="Steentjes M.B.F."/>
            <person name="Corcolon B."/>
            <person name="Chong P.A."/>
            <person name="Kema G.H.J."/>
            <person name="Seidl M.F."/>
        </authorList>
    </citation>
    <scope>NUCLEOTIDE SEQUENCE [LARGE SCALE GENOMIC DNA]</scope>
    <source>
        <strain evidence="8 9">P124</strain>
    </source>
</reference>